<name>A0A7W8LDT1_9BURK</name>
<dbReference type="AlphaFoldDB" id="A0A7W8LDT1"/>
<accession>A0A7W8LDT1</accession>
<reference evidence="2 3" key="1">
    <citation type="submission" date="2020-08" db="EMBL/GenBank/DDBJ databases">
        <title>Genomic Encyclopedia of Type Strains, Phase IV (KMG-V): Genome sequencing to study the core and pangenomes of soil and plant-associated prokaryotes.</title>
        <authorList>
            <person name="Whitman W."/>
        </authorList>
    </citation>
    <scope>NUCLEOTIDE SEQUENCE [LARGE SCALE GENOMIC DNA]</scope>
    <source>
        <strain evidence="2 3">JPY162</strain>
    </source>
</reference>
<evidence type="ECO:0000256" key="1">
    <source>
        <dbReference type="SAM" id="MobiDB-lite"/>
    </source>
</evidence>
<dbReference type="RefSeq" id="WP_184228485.1">
    <property type="nucleotide sequence ID" value="NZ_JACHDE010000023.1"/>
</dbReference>
<dbReference type="EMBL" id="JACHDE010000023">
    <property type="protein sequence ID" value="MBB5404798.1"/>
    <property type="molecule type" value="Genomic_DNA"/>
</dbReference>
<evidence type="ECO:0000313" key="2">
    <source>
        <dbReference type="EMBL" id="MBB5404798.1"/>
    </source>
</evidence>
<evidence type="ECO:0000313" key="3">
    <source>
        <dbReference type="Proteomes" id="UP000592820"/>
    </source>
</evidence>
<dbReference type="Proteomes" id="UP000592820">
    <property type="component" value="Unassembled WGS sequence"/>
</dbReference>
<gene>
    <name evidence="2" type="ORF">HDG41_006894</name>
</gene>
<proteinExistence type="predicted"/>
<feature type="compositionally biased region" description="Basic and acidic residues" evidence="1">
    <location>
        <begin position="72"/>
        <end position="91"/>
    </location>
</feature>
<comment type="caution">
    <text evidence="2">The sequence shown here is derived from an EMBL/GenBank/DDBJ whole genome shotgun (WGS) entry which is preliminary data.</text>
</comment>
<organism evidence="2 3">
    <name type="scientific">Paraburkholderia youngii</name>
    <dbReference type="NCBI Taxonomy" id="2782701"/>
    <lineage>
        <taxon>Bacteria</taxon>
        <taxon>Pseudomonadati</taxon>
        <taxon>Pseudomonadota</taxon>
        <taxon>Betaproteobacteria</taxon>
        <taxon>Burkholderiales</taxon>
        <taxon>Burkholderiaceae</taxon>
        <taxon>Paraburkholderia</taxon>
    </lineage>
</organism>
<sequence>MSDLFFSIDRPGEFDRLHRQMAGVFAAFPRACARCASFPSVNRRSSDDCAEIVASAPRLRLAAIEVPIDKGAVDQRRTQAPEPEAEHETKHCTRPATQRGLSRRRRFAGALPRVTAPRCMAARRPLYGLK</sequence>
<feature type="region of interest" description="Disordered" evidence="1">
    <location>
        <begin position="72"/>
        <end position="104"/>
    </location>
</feature>
<protein>
    <submittedName>
        <fullName evidence="2">Uncharacterized protein</fullName>
    </submittedName>
</protein>